<dbReference type="EMBL" id="DVOH01000023">
    <property type="protein sequence ID" value="HIV00147.1"/>
    <property type="molecule type" value="Genomic_DNA"/>
</dbReference>
<dbReference type="GO" id="GO:0006308">
    <property type="term" value="P:DNA catabolic process"/>
    <property type="evidence" value="ECO:0007669"/>
    <property type="project" value="UniProtKB-UniRule"/>
</dbReference>
<dbReference type="GO" id="GO:0008855">
    <property type="term" value="F:exodeoxyribonuclease VII activity"/>
    <property type="evidence" value="ECO:0007669"/>
    <property type="project" value="UniProtKB-UniRule"/>
</dbReference>
<evidence type="ECO:0000256" key="1">
    <source>
        <dbReference type="ARBA" id="ARBA00009998"/>
    </source>
</evidence>
<comment type="caution">
    <text evidence="7">The sequence shown here is derived from an EMBL/GenBank/DDBJ whole genome shotgun (WGS) entry which is preliminary data.</text>
</comment>
<evidence type="ECO:0000256" key="3">
    <source>
        <dbReference type="ARBA" id="ARBA00022722"/>
    </source>
</evidence>
<dbReference type="InterPro" id="IPR037004">
    <property type="entry name" value="Exonuc_VII_ssu_sf"/>
</dbReference>
<dbReference type="EC" id="3.1.11.6" evidence="6"/>
<keyword evidence="4 6" id="KW-0378">Hydrolase</keyword>
<accession>A0A9D1SXR2</accession>
<evidence type="ECO:0000256" key="6">
    <source>
        <dbReference type="HAMAP-Rule" id="MF_00337"/>
    </source>
</evidence>
<organism evidence="7 8">
    <name type="scientific">Candidatus Stercoripulliclostridium merdipullorum</name>
    <dbReference type="NCBI Taxonomy" id="2840952"/>
    <lineage>
        <taxon>Bacteria</taxon>
        <taxon>Bacillati</taxon>
        <taxon>Bacillota</taxon>
        <taxon>Clostridia</taxon>
        <taxon>Eubacteriales</taxon>
        <taxon>Candidatus Stercoripulliclostridium</taxon>
    </lineage>
</organism>
<dbReference type="Gene3D" id="1.10.287.1040">
    <property type="entry name" value="Exonuclease VII, small subunit"/>
    <property type="match status" value="1"/>
</dbReference>
<dbReference type="SUPFAM" id="SSF116842">
    <property type="entry name" value="XseB-like"/>
    <property type="match status" value="1"/>
</dbReference>
<name>A0A9D1SXR2_9FIRM</name>
<dbReference type="Pfam" id="PF02609">
    <property type="entry name" value="Exonuc_VII_S"/>
    <property type="match status" value="1"/>
</dbReference>
<protein>
    <recommendedName>
        <fullName evidence="6">Exodeoxyribonuclease 7 small subunit</fullName>
        <ecNumber evidence="6">3.1.11.6</ecNumber>
    </recommendedName>
    <alternativeName>
        <fullName evidence="6">Exodeoxyribonuclease VII small subunit</fullName>
        <shortName evidence="6">Exonuclease VII small subunit</shortName>
    </alternativeName>
</protein>
<dbReference type="HAMAP" id="MF_00337">
    <property type="entry name" value="Exonuc_7_S"/>
    <property type="match status" value="1"/>
</dbReference>
<sequence>MNFEQNLQKLEALVESLQNPALGMDESLKIYAEAIELSKTCIDELRSKKGKFELLTKELERLNLDVDVEED</sequence>
<dbReference type="GO" id="GO:0009318">
    <property type="term" value="C:exodeoxyribonuclease VII complex"/>
    <property type="evidence" value="ECO:0007669"/>
    <property type="project" value="UniProtKB-UniRule"/>
</dbReference>
<comment type="catalytic activity">
    <reaction evidence="6">
        <text>Exonucleolytic cleavage in either 5'- to 3'- or 3'- to 5'-direction to yield nucleoside 5'-phosphates.</text>
        <dbReference type="EC" id="3.1.11.6"/>
    </reaction>
</comment>
<reference evidence="7" key="2">
    <citation type="journal article" date="2021" name="PeerJ">
        <title>Extensive microbial diversity within the chicken gut microbiome revealed by metagenomics and culture.</title>
        <authorList>
            <person name="Gilroy R."/>
            <person name="Ravi A."/>
            <person name="Getino M."/>
            <person name="Pursley I."/>
            <person name="Horton D.L."/>
            <person name="Alikhan N.F."/>
            <person name="Baker D."/>
            <person name="Gharbi K."/>
            <person name="Hall N."/>
            <person name="Watson M."/>
            <person name="Adriaenssens E.M."/>
            <person name="Foster-Nyarko E."/>
            <person name="Jarju S."/>
            <person name="Secka A."/>
            <person name="Antonio M."/>
            <person name="Oren A."/>
            <person name="Chaudhuri R.R."/>
            <person name="La Ragione R."/>
            <person name="Hildebrand F."/>
            <person name="Pallen M.J."/>
        </authorList>
    </citation>
    <scope>NUCLEOTIDE SEQUENCE</scope>
    <source>
        <strain evidence="7">23406</strain>
    </source>
</reference>
<comment type="function">
    <text evidence="6">Bidirectionally degrades single-stranded DNA into large acid-insoluble oligonucleotides, which are then degraded further into small acid-soluble oligonucleotides.</text>
</comment>
<dbReference type="PANTHER" id="PTHR34137">
    <property type="entry name" value="EXODEOXYRIBONUCLEASE 7 SMALL SUBUNIT"/>
    <property type="match status" value="1"/>
</dbReference>
<dbReference type="InterPro" id="IPR003761">
    <property type="entry name" value="Exonuc_VII_S"/>
</dbReference>
<proteinExistence type="inferred from homology"/>
<dbReference type="NCBIfam" id="TIGR01280">
    <property type="entry name" value="xseB"/>
    <property type="match status" value="1"/>
</dbReference>
<dbReference type="PANTHER" id="PTHR34137:SF1">
    <property type="entry name" value="EXODEOXYRIBONUCLEASE 7 SMALL SUBUNIT"/>
    <property type="match status" value="1"/>
</dbReference>
<comment type="subunit">
    <text evidence="6">Heterooligomer composed of large and small subunits.</text>
</comment>
<dbReference type="GO" id="GO:0005829">
    <property type="term" value="C:cytosol"/>
    <property type="evidence" value="ECO:0007669"/>
    <property type="project" value="TreeGrafter"/>
</dbReference>
<evidence type="ECO:0000313" key="8">
    <source>
        <dbReference type="Proteomes" id="UP000886891"/>
    </source>
</evidence>
<evidence type="ECO:0000256" key="2">
    <source>
        <dbReference type="ARBA" id="ARBA00022490"/>
    </source>
</evidence>
<keyword evidence="3 6" id="KW-0540">Nuclease</keyword>
<dbReference type="AlphaFoldDB" id="A0A9D1SXR2"/>
<comment type="similarity">
    <text evidence="1 6">Belongs to the XseB family.</text>
</comment>
<evidence type="ECO:0000313" key="7">
    <source>
        <dbReference type="EMBL" id="HIV00147.1"/>
    </source>
</evidence>
<evidence type="ECO:0000256" key="4">
    <source>
        <dbReference type="ARBA" id="ARBA00022801"/>
    </source>
</evidence>
<comment type="subcellular location">
    <subcellularLocation>
        <location evidence="6">Cytoplasm</location>
    </subcellularLocation>
</comment>
<reference evidence="7" key="1">
    <citation type="submission" date="2020-10" db="EMBL/GenBank/DDBJ databases">
        <authorList>
            <person name="Gilroy R."/>
        </authorList>
    </citation>
    <scope>NUCLEOTIDE SEQUENCE</scope>
    <source>
        <strain evidence="7">23406</strain>
    </source>
</reference>
<keyword evidence="5 6" id="KW-0269">Exonuclease</keyword>
<evidence type="ECO:0000256" key="5">
    <source>
        <dbReference type="ARBA" id="ARBA00022839"/>
    </source>
</evidence>
<gene>
    <name evidence="6 7" type="primary">xseB</name>
    <name evidence="7" type="ORF">IAB14_03410</name>
</gene>
<dbReference type="Proteomes" id="UP000886891">
    <property type="component" value="Unassembled WGS sequence"/>
</dbReference>
<keyword evidence="2 6" id="KW-0963">Cytoplasm</keyword>